<keyword evidence="4" id="KW-1185">Reference proteome</keyword>
<dbReference type="STRING" id="1229726.GRFL_3319"/>
<dbReference type="InterPro" id="IPR029028">
    <property type="entry name" value="Alpha/beta_knot_MTases"/>
</dbReference>
<sequence length="174" mass="19141">MNRQLAHAETQFKNRKFPVILLLDNITGDANIGSIFRLADAFGISEIIFTGSPPNLGSNRLKRTARNTFKTVEHRFSEDIISEIEHFRNSGFHIAALEITENSSPIHQISEAKNAKIVLIAGNERSGVSPEVLAACDVSYHIEMFGENSSMNVANSVGIGLYEIIKATAVLNEK</sequence>
<dbReference type="GO" id="GO:0005829">
    <property type="term" value="C:cytosol"/>
    <property type="evidence" value="ECO:0007669"/>
    <property type="project" value="TreeGrafter"/>
</dbReference>
<keyword evidence="1 3" id="KW-0489">Methyltransferase</keyword>
<dbReference type="Proteomes" id="UP000186230">
    <property type="component" value="Chromosome"/>
</dbReference>
<dbReference type="InterPro" id="IPR004441">
    <property type="entry name" value="rRNA_MeTrfase_TrmH"/>
</dbReference>
<dbReference type="GO" id="GO:0006396">
    <property type="term" value="P:RNA processing"/>
    <property type="evidence" value="ECO:0007669"/>
    <property type="project" value="InterPro"/>
</dbReference>
<evidence type="ECO:0000313" key="3">
    <source>
        <dbReference type="EMBL" id="APU70043.1"/>
    </source>
</evidence>
<dbReference type="GO" id="GO:0032259">
    <property type="term" value="P:methylation"/>
    <property type="evidence" value="ECO:0007669"/>
    <property type="project" value="UniProtKB-KW"/>
</dbReference>
<dbReference type="GO" id="GO:0008173">
    <property type="term" value="F:RNA methyltransferase activity"/>
    <property type="evidence" value="ECO:0007669"/>
    <property type="project" value="InterPro"/>
</dbReference>
<dbReference type="AlphaFoldDB" id="A0A1L7IA25"/>
<gene>
    <name evidence="3" type="ORF">GRFL_3319</name>
</gene>
<dbReference type="SUPFAM" id="SSF75217">
    <property type="entry name" value="alpha/beta knot"/>
    <property type="match status" value="1"/>
</dbReference>
<accession>A0A1L7IA25</accession>
<keyword evidence="2 3" id="KW-0808">Transferase</keyword>
<dbReference type="OrthoDB" id="9795352at2"/>
<protein>
    <submittedName>
        <fullName evidence="3">tRNA/rRNA methyltransferase</fullName>
    </submittedName>
</protein>
<dbReference type="InterPro" id="IPR029026">
    <property type="entry name" value="tRNA_m1G_MTases_N"/>
</dbReference>
<dbReference type="KEGG" id="gfl:GRFL_3319"/>
<dbReference type="GO" id="GO:0003723">
    <property type="term" value="F:RNA binding"/>
    <property type="evidence" value="ECO:0007669"/>
    <property type="project" value="InterPro"/>
</dbReference>
<dbReference type="Pfam" id="PF00588">
    <property type="entry name" value="SpoU_methylase"/>
    <property type="match status" value="1"/>
</dbReference>
<dbReference type="PANTHER" id="PTHR46429">
    <property type="entry name" value="23S RRNA (GUANOSINE-2'-O-)-METHYLTRANSFERASE RLMB"/>
    <property type="match status" value="1"/>
</dbReference>
<organism evidence="3 4">
    <name type="scientific">Christiangramia flava JLT2011</name>
    <dbReference type="NCBI Taxonomy" id="1229726"/>
    <lineage>
        <taxon>Bacteria</taxon>
        <taxon>Pseudomonadati</taxon>
        <taxon>Bacteroidota</taxon>
        <taxon>Flavobacteriia</taxon>
        <taxon>Flavobacteriales</taxon>
        <taxon>Flavobacteriaceae</taxon>
        <taxon>Christiangramia</taxon>
    </lineage>
</organism>
<dbReference type="Gene3D" id="3.40.1280.10">
    <property type="match status" value="1"/>
</dbReference>
<name>A0A1L7IA25_9FLAO</name>
<dbReference type="InterPro" id="IPR001537">
    <property type="entry name" value="SpoU_MeTrfase"/>
</dbReference>
<evidence type="ECO:0000313" key="4">
    <source>
        <dbReference type="Proteomes" id="UP000186230"/>
    </source>
</evidence>
<dbReference type="RefSeq" id="WP_083645618.1">
    <property type="nucleotide sequence ID" value="NZ_AMRU01000004.1"/>
</dbReference>
<dbReference type="EMBL" id="CP016359">
    <property type="protein sequence ID" value="APU70043.1"/>
    <property type="molecule type" value="Genomic_DNA"/>
</dbReference>
<dbReference type="CDD" id="cd18082">
    <property type="entry name" value="SpoU-like_family"/>
    <property type="match status" value="1"/>
</dbReference>
<evidence type="ECO:0000256" key="1">
    <source>
        <dbReference type="ARBA" id="ARBA00022603"/>
    </source>
</evidence>
<proteinExistence type="predicted"/>
<dbReference type="PANTHER" id="PTHR46429:SF1">
    <property type="entry name" value="23S RRNA (GUANOSINE-2'-O-)-METHYLTRANSFERASE RLMB"/>
    <property type="match status" value="1"/>
</dbReference>
<evidence type="ECO:0000256" key="2">
    <source>
        <dbReference type="ARBA" id="ARBA00022679"/>
    </source>
</evidence>
<reference evidence="3 4" key="1">
    <citation type="submission" date="2016-07" db="EMBL/GenBank/DDBJ databases">
        <title>Multi-omics approach to identify versatile polysaccharide utilization systems of a marine flavobacterium Gramella flava.</title>
        <authorList>
            <person name="Tang K."/>
        </authorList>
    </citation>
    <scope>NUCLEOTIDE SEQUENCE [LARGE SCALE GENOMIC DNA]</scope>
    <source>
        <strain evidence="3 4">JLT2011</strain>
    </source>
</reference>